<keyword evidence="2" id="KW-0472">Membrane</keyword>
<evidence type="ECO:0000313" key="4">
    <source>
        <dbReference type="EMBL" id="GHE08434.1"/>
    </source>
</evidence>
<dbReference type="AlphaFoldDB" id="A0A919D4V2"/>
<accession>A0A919D4V2</accession>
<protein>
    <recommendedName>
        <fullName evidence="6">Secreted protein</fullName>
    </recommendedName>
</protein>
<sequence length="115" mass="11748">MRCASVLLLICALFGAAPATAQAAPARDSVSHLAVSSQRGISGGIGKGGGVSKSGGYRRSRGSGGSSYRHGYGSSSSGTKKMPLWQAILLLLVLGGLAVWGIVKLVHKVRRAIDN</sequence>
<keyword evidence="5" id="KW-1185">Reference proteome</keyword>
<proteinExistence type="predicted"/>
<keyword evidence="3" id="KW-0732">Signal</keyword>
<evidence type="ECO:0000256" key="3">
    <source>
        <dbReference type="SAM" id="SignalP"/>
    </source>
</evidence>
<feature type="region of interest" description="Disordered" evidence="1">
    <location>
        <begin position="41"/>
        <end position="79"/>
    </location>
</feature>
<feature type="transmembrane region" description="Helical" evidence="2">
    <location>
        <begin position="84"/>
        <end position="103"/>
    </location>
</feature>
<keyword evidence="2" id="KW-0812">Transmembrane</keyword>
<comment type="caution">
    <text evidence="4">The sequence shown here is derived from an EMBL/GenBank/DDBJ whole genome shotgun (WGS) entry which is preliminary data.</text>
</comment>
<feature type="compositionally biased region" description="Low complexity" evidence="1">
    <location>
        <begin position="66"/>
        <end position="79"/>
    </location>
</feature>
<dbReference type="Proteomes" id="UP000655443">
    <property type="component" value="Unassembled WGS sequence"/>
</dbReference>
<gene>
    <name evidence="4" type="ORF">GCM10010339_56820</name>
</gene>
<reference evidence="4" key="2">
    <citation type="submission" date="2020-09" db="EMBL/GenBank/DDBJ databases">
        <authorList>
            <person name="Sun Q."/>
            <person name="Ohkuma M."/>
        </authorList>
    </citation>
    <scope>NUCLEOTIDE SEQUENCE</scope>
    <source>
        <strain evidence="4">JCM 4714</strain>
    </source>
</reference>
<feature type="chain" id="PRO_5037219787" description="Secreted protein" evidence="3">
    <location>
        <begin position="24"/>
        <end position="115"/>
    </location>
</feature>
<evidence type="ECO:0000256" key="2">
    <source>
        <dbReference type="SAM" id="Phobius"/>
    </source>
</evidence>
<evidence type="ECO:0000313" key="5">
    <source>
        <dbReference type="Proteomes" id="UP000655443"/>
    </source>
</evidence>
<name>A0A919D4V2_9ACTN</name>
<keyword evidence="2" id="KW-1133">Transmembrane helix</keyword>
<feature type="compositionally biased region" description="Gly residues" evidence="1">
    <location>
        <begin position="41"/>
        <end position="53"/>
    </location>
</feature>
<reference evidence="4" key="1">
    <citation type="journal article" date="2014" name="Int. J. Syst. Evol. Microbiol.">
        <title>Complete genome sequence of Corynebacterium casei LMG S-19264T (=DSM 44701T), isolated from a smear-ripened cheese.</title>
        <authorList>
            <consortium name="US DOE Joint Genome Institute (JGI-PGF)"/>
            <person name="Walter F."/>
            <person name="Albersmeier A."/>
            <person name="Kalinowski J."/>
            <person name="Ruckert C."/>
        </authorList>
    </citation>
    <scope>NUCLEOTIDE SEQUENCE</scope>
    <source>
        <strain evidence="4">JCM 4714</strain>
    </source>
</reference>
<dbReference type="EMBL" id="BMVG01000016">
    <property type="protein sequence ID" value="GHE08434.1"/>
    <property type="molecule type" value="Genomic_DNA"/>
</dbReference>
<feature type="signal peptide" evidence="3">
    <location>
        <begin position="1"/>
        <end position="23"/>
    </location>
</feature>
<evidence type="ECO:0008006" key="6">
    <source>
        <dbReference type="Google" id="ProtNLM"/>
    </source>
</evidence>
<evidence type="ECO:0000256" key="1">
    <source>
        <dbReference type="SAM" id="MobiDB-lite"/>
    </source>
</evidence>
<organism evidence="4 5">
    <name type="scientific">Streptomyces alanosinicus</name>
    <dbReference type="NCBI Taxonomy" id="68171"/>
    <lineage>
        <taxon>Bacteria</taxon>
        <taxon>Bacillati</taxon>
        <taxon>Actinomycetota</taxon>
        <taxon>Actinomycetes</taxon>
        <taxon>Kitasatosporales</taxon>
        <taxon>Streptomycetaceae</taxon>
        <taxon>Streptomyces</taxon>
    </lineage>
</organism>